<sequence length="41" mass="5041">MYLLTYTPIKNLKPFKISWYIQIKILHSWNHYSKGFGMSYE</sequence>
<dbReference type="Pfam" id="PF02721">
    <property type="entry name" value="DUF223"/>
    <property type="match status" value="1"/>
</dbReference>
<reference evidence="2" key="2">
    <citation type="submission" date="2001-01" db="EMBL/GenBank/DDBJ databases">
        <title>Arabidopsis thaliana chromosome 1 BAC T32G9 genomic sequence.</title>
        <authorList>
            <person name="Lin X."/>
            <person name="Kaul S."/>
            <person name="Town C.D."/>
            <person name="Benito M."/>
            <person name="Creasy T.H."/>
            <person name="Haas B.J."/>
            <person name="Wu D."/>
            <person name="Maiti R."/>
            <person name="Ronning C.M."/>
            <person name="Koo H."/>
            <person name="Fujii C.Y."/>
            <person name="Utterback T.R."/>
            <person name="Barnstead M.E."/>
            <person name="Bowman C.L."/>
            <person name="White O."/>
            <person name="Nierman W.C."/>
            <person name="Fraser C.M."/>
        </authorList>
    </citation>
    <scope>NUCLEOTIDE SEQUENCE</scope>
</reference>
<feature type="domain" description="Replication protein A 70 kDa DNA-binding subunit B/D first OB fold" evidence="1">
    <location>
        <begin position="6"/>
        <end position="34"/>
    </location>
</feature>
<name>Q9C6E5_ARATH</name>
<evidence type="ECO:0000313" key="2">
    <source>
        <dbReference type="EMBL" id="AAG50612.1"/>
    </source>
</evidence>
<dbReference type="PIR" id="A86472">
    <property type="entry name" value="A86472"/>
</dbReference>
<dbReference type="AlphaFoldDB" id="Q9C6E5"/>
<dbReference type="EMBL" id="AC079605">
    <property type="protein sequence ID" value="AAG50612.1"/>
    <property type="molecule type" value="Genomic_DNA"/>
</dbReference>
<protein>
    <submittedName>
        <fullName evidence="2">Uncharacterized protein T32G9.43</fullName>
    </submittedName>
</protein>
<evidence type="ECO:0000259" key="1">
    <source>
        <dbReference type="Pfam" id="PF02721"/>
    </source>
</evidence>
<reference key="1">
    <citation type="journal article" date="2000" name="Nature">
        <title>Sequence and analysis of chromosome 1 of the plant Arabidopsis thaliana.</title>
        <authorList>
            <person name="Theologis A."/>
            <person name="Ecker J.R."/>
            <person name="Palm C.J."/>
            <person name="Federspiel N.A."/>
            <person name="Kaul S."/>
            <person name="White O."/>
            <person name="Alonso J."/>
            <person name="Altafi H."/>
            <person name="Araujo R."/>
            <person name="Bowman C.L."/>
            <person name="Brooks S.Y."/>
            <person name="Buehler E."/>
            <person name="Chan A."/>
            <person name="Chao Q."/>
            <person name="Chen H."/>
            <person name="Cheuk R.F."/>
            <person name="Chin C.W."/>
            <person name="Chung M.K."/>
            <person name="Conn L."/>
            <person name="Conway A.B."/>
            <person name="Conway A.R."/>
            <person name="Creasy T.H."/>
            <person name="Dewar K."/>
            <person name="Dunn P."/>
            <person name="Etgu P."/>
            <person name="Feldblyum T.V."/>
            <person name="Feng J."/>
            <person name="Fong B."/>
            <person name="Fujii C.Y."/>
            <person name="Gill J.E."/>
            <person name="Goldsmith A.D."/>
            <person name="Haas B."/>
            <person name="Hansen N.F."/>
            <person name="Hughes B."/>
            <person name="Huizar L."/>
            <person name="Hunter J.L."/>
            <person name="Jenkins J."/>
            <person name="Johnson-Hopson C."/>
            <person name="Khan S."/>
            <person name="Khaykin E."/>
            <person name="Kim C.J."/>
            <person name="Koo H.L."/>
            <person name="Kremenetskaia I."/>
            <person name="Kurtz D.B."/>
            <person name="Kwan A."/>
            <person name="Lam B."/>
            <person name="Langin-Hooper S."/>
            <person name="Lee A."/>
            <person name="Lee J.M."/>
            <person name="Lenz C.A."/>
            <person name="Li J.H."/>
            <person name="Li Y."/>
            <person name="Lin X."/>
            <person name="Liu S.X."/>
            <person name="Liu Z.A."/>
            <person name="Luros J.S."/>
            <person name="Maiti R."/>
            <person name="Marziali A."/>
            <person name="Militscher J."/>
            <person name="Miranda M."/>
            <person name="Nguyen M."/>
            <person name="Nierman W.C."/>
            <person name="Osborne B.I."/>
            <person name="Pai G."/>
            <person name="Peterson J."/>
            <person name="Pham P.K."/>
            <person name="Rizzo M."/>
            <person name="Rooney T."/>
            <person name="Rowley D."/>
            <person name="Sakano H."/>
            <person name="Salzberg S.L."/>
            <person name="Schwartz J.R."/>
            <person name="Shinn P."/>
            <person name="Southwick A.M."/>
            <person name="Sun H."/>
            <person name="Tallon L.J."/>
            <person name="Tambunga G."/>
            <person name="Toriumi M.J."/>
            <person name="Town C.D."/>
            <person name="Utterback T."/>
            <person name="Van Aken S."/>
            <person name="Vaysberg M."/>
            <person name="Vysotskaia V.S."/>
            <person name="Walker M."/>
            <person name="Wu D."/>
            <person name="Yu G."/>
            <person name="Fraser C.M."/>
            <person name="Venter J.C."/>
            <person name="Davis R.W."/>
        </authorList>
    </citation>
    <scope>NUCLEOTIDE SEQUENCE [LARGE SCALE GENOMIC DNA]</scope>
    <source>
        <strain>cv. Columbia</strain>
    </source>
</reference>
<gene>
    <name evidence="2" type="primary">T32G9.43</name>
</gene>
<organism evidence="2">
    <name type="scientific">Arabidopsis thaliana</name>
    <name type="common">Mouse-ear cress</name>
    <dbReference type="NCBI Taxonomy" id="3702"/>
    <lineage>
        <taxon>Eukaryota</taxon>
        <taxon>Viridiplantae</taxon>
        <taxon>Streptophyta</taxon>
        <taxon>Embryophyta</taxon>
        <taxon>Tracheophyta</taxon>
        <taxon>Spermatophyta</taxon>
        <taxon>Magnoliopsida</taxon>
        <taxon>eudicotyledons</taxon>
        <taxon>Gunneridae</taxon>
        <taxon>Pentapetalae</taxon>
        <taxon>rosids</taxon>
        <taxon>malvids</taxon>
        <taxon>Brassicales</taxon>
        <taxon>Brassicaceae</taxon>
        <taxon>Camelineae</taxon>
        <taxon>Arabidopsis</taxon>
    </lineage>
</organism>
<accession>Q9C6E5</accession>
<proteinExistence type="predicted"/>
<dbReference type="InterPro" id="IPR003871">
    <property type="entry name" value="RFA1B/D_OB_1st"/>
</dbReference>